<proteinExistence type="predicted"/>
<organism evidence="2 3">
    <name type="scientific">Lactobacillus corticis</name>
    <dbReference type="NCBI Taxonomy" id="2201249"/>
    <lineage>
        <taxon>Bacteria</taxon>
        <taxon>Bacillati</taxon>
        <taxon>Bacillota</taxon>
        <taxon>Bacilli</taxon>
        <taxon>Lactobacillales</taxon>
        <taxon>Lactobacillaceae</taxon>
        <taxon>Lactobacillus</taxon>
    </lineage>
</organism>
<keyword evidence="1" id="KW-0472">Membrane</keyword>
<dbReference type="Proteomes" id="UP000677218">
    <property type="component" value="Unassembled WGS sequence"/>
</dbReference>
<evidence type="ECO:0000313" key="2">
    <source>
        <dbReference type="EMBL" id="GFZ27539.1"/>
    </source>
</evidence>
<evidence type="ECO:0008006" key="4">
    <source>
        <dbReference type="Google" id="ProtNLM"/>
    </source>
</evidence>
<feature type="transmembrane region" description="Helical" evidence="1">
    <location>
        <begin position="75"/>
        <end position="95"/>
    </location>
</feature>
<accession>A0A916VJA6</accession>
<keyword evidence="3" id="KW-1185">Reference proteome</keyword>
<dbReference type="EMBL" id="BMAY01000012">
    <property type="protein sequence ID" value="GFZ27539.1"/>
    <property type="molecule type" value="Genomic_DNA"/>
</dbReference>
<evidence type="ECO:0000313" key="3">
    <source>
        <dbReference type="Proteomes" id="UP000677218"/>
    </source>
</evidence>
<feature type="transmembrane region" description="Helical" evidence="1">
    <location>
        <begin position="44"/>
        <end position="68"/>
    </location>
</feature>
<protein>
    <recommendedName>
        <fullName evidence="4">GGDEF domain-containing protein</fullName>
    </recommendedName>
</protein>
<keyword evidence="1" id="KW-0812">Transmembrane</keyword>
<dbReference type="AlphaFoldDB" id="A0A916VJA6"/>
<sequence length="271" mass="31215">MLLSTLVILIWLMYLARTFPANVQLGLAGTLTLAVIMPLVLPNLIGVWLNLIMIIIGTGLLLFGYIIMPTSQKMILIFAGPLTTLLLTGLVNYLFHWSSFSPRSRAVQRYVRHFVPLVKMAGIEDAEKLYADELRSMKEHPKMPLVMNLRLVHVEAEQFKQFHQQEYNEMLIAMSDLLKNHRLPSERLFYTGDASFLVVSYSIDPQVYAIINSEIGKRLKQILQPYGMEASVVMQKITYADIEKFPDFKTAFHHLKRLLETEIRVEYLEKN</sequence>
<name>A0A916VJA6_9LACO</name>
<keyword evidence="1" id="KW-1133">Transmembrane helix</keyword>
<reference evidence="2" key="1">
    <citation type="submission" date="2020-08" db="EMBL/GenBank/DDBJ databases">
        <title>Taxonomic study for Lactobacillus species isolated from hardwood bark.</title>
        <authorList>
            <person name="Tohno M."/>
            <person name="Tanizawa Y."/>
        </authorList>
    </citation>
    <scope>NUCLEOTIDE SEQUENCE</scope>
    <source>
        <strain evidence="2">B40</strain>
    </source>
</reference>
<gene>
    <name evidence="2" type="ORF">LCB40_14190</name>
</gene>
<comment type="caution">
    <text evidence="2">The sequence shown here is derived from an EMBL/GenBank/DDBJ whole genome shotgun (WGS) entry which is preliminary data.</text>
</comment>
<evidence type="ECO:0000256" key="1">
    <source>
        <dbReference type="SAM" id="Phobius"/>
    </source>
</evidence>